<dbReference type="AlphaFoldDB" id="A0AB94IX75"/>
<accession>A0AB94IX75</accession>
<dbReference type="RefSeq" id="WP_015556455.1">
    <property type="nucleotide sequence ID" value="NC_021038.1"/>
</dbReference>
<keyword evidence="3" id="KW-0067">ATP-binding</keyword>
<evidence type="ECO:0000256" key="2">
    <source>
        <dbReference type="ARBA" id="ARBA00022741"/>
    </source>
</evidence>
<keyword evidence="6" id="KW-1185">Reference proteome</keyword>
<dbReference type="Proteomes" id="UP000008957">
    <property type="component" value="Chromosome"/>
</dbReference>
<dbReference type="EMBL" id="FP929056">
    <property type="protein sequence ID" value="CBL28308.1"/>
    <property type="molecule type" value="Genomic_DNA"/>
</dbReference>
<name>A0AB94IX75_9BACT</name>
<reference evidence="6" key="1">
    <citation type="submission" date="2010-03" db="EMBL/GenBank/DDBJ databases">
        <title>The genome sequence of Synergistetes sp. SGP1.</title>
        <authorList>
            <consortium name="metaHIT consortium -- http://www.metahit.eu/"/>
            <person name="Pajon A."/>
            <person name="Turner K."/>
            <person name="Parkhill J."/>
            <person name="Wade W."/>
            <person name="Vartoukian S."/>
        </authorList>
    </citation>
    <scope>NUCLEOTIDE SEQUENCE [LARGE SCALE GENOMIC DNA]</scope>
    <source>
        <strain evidence="6">SGP1</strain>
    </source>
</reference>
<dbReference type="GO" id="GO:0016740">
    <property type="term" value="F:transferase activity"/>
    <property type="evidence" value="ECO:0007669"/>
    <property type="project" value="UniProtKB-KW"/>
</dbReference>
<keyword evidence="1" id="KW-0808">Transferase</keyword>
<keyword evidence="2" id="KW-0547">Nucleotide-binding</keyword>
<dbReference type="InterPro" id="IPR016030">
    <property type="entry name" value="CblAdoTrfase-like"/>
</dbReference>
<evidence type="ECO:0000313" key="6">
    <source>
        <dbReference type="Proteomes" id="UP000008957"/>
    </source>
</evidence>
<dbReference type="Gene3D" id="1.20.1200.10">
    <property type="entry name" value="Cobalamin adenosyltransferase-like"/>
    <property type="match status" value="1"/>
</dbReference>
<dbReference type="GO" id="GO:0005524">
    <property type="term" value="F:ATP binding"/>
    <property type="evidence" value="ECO:0007669"/>
    <property type="project" value="UniProtKB-KW"/>
</dbReference>
<sequence length="183" mass="20562">MATGKQEHTTHLLGAEVVGKTHPRIELRGRLDELNARIILMQARARAAGERQLEADLEEVRVKAVREAMMAEVTDAPCGELALWGLTEEEIHQRSHTPARFYGKGHLDLHADMGLWAAEINLLRTLVRETELVACRAFDDGAGGVTRPDVVKMLNRLSSALYILIYNYLPEGFTRFYGRIGQR</sequence>
<evidence type="ECO:0000259" key="4">
    <source>
        <dbReference type="Pfam" id="PF01923"/>
    </source>
</evidence>
<dbReference type="SUPFAM" id="SSF89028">
    <property type="entry name" value="Cobalamin adenosyltransferase-like"/>
    <property type="match status" value="1"/>
</dbReference>
<dbReference type="KEGG" id="sbr:SY1_11290"/>
<evidence type="ECO:0000256" key="3">
    <source>
        <dbReference type="ARBA" id="ARBA00022840"/>
    </source>
</evidence>
<evidence type="ECO:0000313" key="5">
    <source>
        <dbReference type="EMBL" id="CBL28308.1"/>
    </source>
</evidence>
<proteinExistence type="predicted"/>
<dbReference type="InterPro" id="IPR036451">
    <property type="entry name" value="CblAdoTrfase-like_sf"/>
</dbReference>
<dbReference type="Pfam" id="PF01923">
    <property type="entry name" value="Cob_adeno_trans"/>
    <property type="match status" value="1"/>
</dbReference>
<evidence type="ECO:0000256" key="1">
    <source>
        <dbReference type="ARBA" id="ARBA00022679"/>
    </source>
</evidence>
<gene>
    <name evidence="5" type="ORF">SY1_11290</name>
</gene>
<reference evidence="5 6" key="2">
    <citation type="submission" date="2010-03" db="EMBL/GenBank/DDBJ databases">
        <authorList>
            <person name="Pajon A."/>
        </authorList>
    </citation>
    <scope>NUCLEOTIDE SEQUENCE [LARGE SCALE GENOMIC DNA]</scope>
    <source>
        <strain evidence="5 6">SGP1</strain>
    </source>
</reference>
<protein>
    <submittedName>
        <fullName evidence="5">Ethanolamine utilization cobalamin adenosyltransferase</fullName>
    </submittedName>
</protein>
<feature type="domain" description="Cobalamin adenosyltransferase-like" evidence="4">
    <location>
        <begin position="6"/>
        <end position="165"/>
    </location>
</feature>
<organism evidence="5 6">
    <name type="scientific">Fretibacterium fastidiosum</name>
    <dbReference type="NCBI Taxonomy" id="651822"/>
    <lineage>
        <taxon>Bacteria</taxon>
        <taxon>Thermotogati</taxon>
        <taxon>Synergistota</taxon>
        <taxon>Synergistia</taxon>
        <taxon>Synergistales</taxon>
        <taxon>Aminobacteriaceae</taxon>
        <taxon>Fretibacterium</taxon>
    </lineage>
</organism>